<dbReference type="InterPro" id="IPR029063">
    <property type="entry name" value="SAM-dependent_MTases_sf"/>
</dbReference>
<dbReference type="InterPro" id="IPR006764">
    <property type="entry name" value="SAM_dep_MeTrfase_SAV2177_type"/>
</dbReference>
<dbReference type="PIRSF" id="PIRSF017393">
    <property type="entry name" value="MTase_SAV2177"/>
    <property type="match status" value="1"/>
</dbReference>
<evidence type="ECO:0000313" key="2">
    <source>
        <dbReference type="Proteomes" id="UP000634229"/>
    </source>
</evidence>
<dbReference type="Proteomes" id="UP000634229">
    <property type="component" value="Unassembled WGS sequence"/>
</dbReference>
<gene>
    <name evidence="1" type="ORF">JK363_01835</name>
</gene>
<organism evidence="1 2">
    <name type="scientific">Streptomyces coffeae</name>
    <dbReference type="NCBI Taxonomy" id="621382"/>
    <lineage>
        <taxon>Bacteria</taxon>
        <taxon>Bacillati</taxon>
        <taxon>Actinomycetota</taxon>
        <taxon>Actinomycetes</taxon>
        <taxon>Kitasatosporales</taxon>
        <taxon>Streptomycetaceae</taxon>
        <taxon>Streptomyces</taxon>
    </lineage>
</organism>
<dbReference type="Pfam" id="PF04672">
    <property type="entry name" value="Methyltransf_19"/>
    <property type="match status" value="1"/>
</dbReference>
<dbReference type="SUPFAM" id="SSF53335">
    <property type="entry name" value="S-adenosyl-L-methionine-dependent methyltransferases"/>
    <property type="match status" value="1"/>
</dbReference>
<dbReference type="GO" id="GO:0008168">
    <property type="term" value="F:methyltransferase activity"/>
    <property type="evidence" value="ECO:0007669"/>
    <property type="project" value="UniProtKB-KW"/>
</dbReference>
<proteinExistence type="predicted"/>
<accession>A0ABS1N5T9</accession>
<dbReference type="GO" id="GO:0032259">
    <property type="term" value="P:methylation"/>
    <property type="evidence" value="ECO:0007669"/>
    <property type="project" value="UniProtKB-KW"/>
</dbReference>
<dbReference type="RefSeq" id="WP_201870702.1">
    <property type="nucleotide sequence ID" value="NZ_JAERRF010000001.1"/>
</dbReference>
<evidence type="ECO:0000313" key="1">
    <source>
        <dbReference type="EMBL" id="MBL1095434.1"/>
    </source>
</evidence>
<keyword evidence="1" id="KW-0808">Transferase</keyword>
<protein>
    <submittedName>
        <fullName evidence="1">SAM-dependent methyltransferase</fullName>
    </submittedName>
</protein>
<dbReference type="EMBL" id="JAERRF010000001">
    <property type="protein sequence ID" value="MBL1095434.1"/>
    <property type="molecule type" value="Genomic_DNA"/>
</dbReference>
<comment type="caution">
    <text evidence="1">The sequence shown here is derived from an EMBL/GenBank/DDBJ whole genome shotgun (WGS) entry which is preliminary data.</text>
</comment>
<keyword evidence="2" id="KW-1185">Reference proteome</keyword>
<name>A0ABS1N5T9_9ACTN</name>
<sequence>MSGTNWMSSKSEFAQPPVDLRTDIPHSARVYDYLIGGKTNYAPDRAAGDASALAYPSLPISMKQTRIFMHRVTRYLAREHGIRQFLDIGTGIPTQPNLHEVAQEAAPEARVVYVDNDPIVLTHARHLMTSTSEGRTEYIDADIRNVDSILGAQQLHEVLDLKQPVALSLIAIMHFVLDEDDPQGIVRRLMSELAPGSFLALTIFTGDSNPEGVAGVGREYNERGIPLQIRDKAETERFFEGLDLIDPGITLVHHWRPDERDASEGVRDADVSMYGGVALKRD</sequence>
<reference evidence="1 2" key="1">
    <citation type="submission" date="2021-01" db="EMBL/GenBank/DDBJ databases">
        <title>WGS of actinomycetes isolated from Thailand.</title>
        <authorList>
            <person name="Thawai C."/>
        </authorList>
    </citation>
    <scope>NUCLEOTIDE SEQUENCE [LARGE SCALE GENOMIC DNA]</scope>
    <source>
        <strain evidence="1 2">CA1R205</strain>
    </source>
</reference>
<keyword evidence="1" id="KW-0489">Methyltransferase</keyword>
<dbReference type="Gene3D" id="3.40.50.150">
    <property type="entry name" value="Vaccinia Virus protein VP39"/>
    <property type="match status" value="1"/>
</dbReference>